<evidence type="ECO:0000259" key="1">
    <source>
        <dbReference type="PROSITE" id="PS51462"/>
    </source>
</evidence>
<evidence type="ECO:0000313" key="3">
    <source>
        <dbReference type="Proteomes" id="UP001303889"/>
    </source>
</evidence>
<dbReference type="PROSITE" id="PS51462">
    <property type="entry name" value="NUDIX"/>
    <property type="match status" value="1"/>
</dbReference>
<keyword evidence="3" id="KW-1185">Reference proteome</keyword>
<protein>
    <submittedName>
        <fullName evidence="2">NUDIX hydrolase domain-like protein</fullName>
    </submittedName>
</protein>
<reference evidence="2" key="2">
    <citation type="submission" date="2023-05" db="EMBL/GenBank/DDBJ databases">
        <authorList>
            <consortium name="Lawrence Berkeley National Laboratory"/>
            <person name="Steindorff A."/>
            <person name="Hensen N."/>
            <person name="Bonometti L."/>
            <person name="Westerberg I."/>
            <person name="Brannstrom I.O."/>
            <person name="Guillou S."/>
            <person name="Cros-Aarteil S."/>
            <person name="Calhoun S."/>
            <person name="Haridas S."/>
            <person name="Kuo A."/>
            <person name="Mondo S."/>
            <person name="Pangilinan J."/>
            <person name="Riley R."/>
            <person name="Labutti K."/>
            <person name="Andreopoulos B."/>
            <person name="Lipzen A."/>
            <person name="Chen C."/>
            <person name="Yanf M."/>
            <person name="Daum C."/>
            <person name="Ng V."/>
            <person name="Clum A."/>
            <person name="Ohm R."/>
            <person name="Martin F."/>
            <person name="Silar P."/>
            <person name="Natvig D."/>
            <person name="Lalanne C."/>
            <person name="Gautier V."/>
            <person name="Ament-Velasquez S.L."/>
            <person name="Kruys A."/>
            <person name="Hutchinson M.I."/>
            <person name="Powell A.J."/>
            <person name="Barry K."/>
            <person name="Miller A.N."/>
            <person name="Grigoriev I.V."/>
            <person name="Debuchy R."/>
            <person name="Gladieux P."/>
            <person name="Thoren M.H."/>
            <person name="Johannesson H."/>
        </authorList>
    </citation>
    <scope>NUCLEOTIDE SEQUENCE</scope>
    <source>
        <strain evidence="2">CBS 103.79</strain>
    </source>
</reference>
<name>A0AAN6MBW9_9PEZI</name>
<dbReference type="EMBL" id="MU856237">
    <property type="protein sequence ID" value="KAK3897193.1"/>
    <property type="molecule type" value="Genomic_DNA"/>
</dbReference>
<dbReference type="Gene3D" id="3.90.79.10">
    <property type="entry name" value="Nucleoside Triphosphate Pyrophosphohydrolase"/>
    <property type="match status" value="1"/>
</dbReference>
<proteinExistence type="predicted"/>
<gene>
    <name evidence="2" type="ORF">C8A05DRAFT_19990</name>
</gene>
<comment type="caution">
    <text evidence="2">The sequence shown here is derived from an EMBL/GenBank/DDBJ whole genome shotgun (WGS) entry which is preliminary data.</text>
</comment>
<dbReference type="Pfam" id="PF00293">
    <property type="entry name" value="NUDIX"/>
    <property type="match status" value="1"/>
</dbReference>
<keyword evidence="2" id="KW-0378">Hydrolase</keyword>
<feature type="domain" description="Nudix hydrolase" evidence="1">
    <location>
        <begin position="89"/>
        <end position="233"/>
    </location>
</feature>
<sequence length="275" mass="31196">MFVALLAISISSFAICFKSTTARALLHGIVEFVTTLALAAAYNFGWRLESLPVGKADCRIAPELSEYDVPLDVFLATHPLAARPEFSNVQRVSATAVVFRKIDTDNPEILLLQSASWRLRGNAKWEVTGGALDRWPRETLLRAAEREAWEEAGVRLASIEAVVYYYPFFAWWMLWTGRNMKIMFLATVDGGDDGVRIIRLNPVEHQAFCWATREQLEEMTMHVVDKGPLEMHGLEARPRPDQWAHMQYISEGGWTGALRAFDELHNLKRRGLYLA</sequence>
<reference evidence="2" key="1">
    <citation type="journal article" date="2023" name="Mol. Phylogenet. Evol.">
        <title>Genome-scale phylogeny and comparative genomics of the fungal order Sordariales.</title>
        <authorList>
            <person name="Hensen N."/>
            <person name="Bonometti L."/>
            <person name="Westerberg I."/>
            <person name="Brannstrom I.O."/>
            <person name="Guillou S."/>
            <person name="Cros-Aarteil S."/>
            <person name="Calhoun S."/>
            <person name="Haridas S."/>
            <person name="Kuo A."/>
            <person name="Mondo S."/>
            <person name="Pangilinan J."/>
            <person name="Riley R."/>
            <person name="LaButti K."/>
            <person name="Andreopoulos B."/>
            <person name="Lipzen A."/>
            <person name="Chen C."/>
            <person name="Yan M."/>
            <person name="Daum C."/>
            <person name="Ng V."/>
            <person name="Clum A."/>
            <person name="Steindorff A."/>
            <person name="Ohm R.A."/>
            <person name="Martin F."/>
            <person name="Silar P."/>
            <person name="Natvig D.O."/>
            <person name="Lalanne C."/>
            <person name="Gautier V."/>
            <person name="Ament-Velasquez S.L."/>
            <person name="Kruys A."/>
            <person name="Hutchinson M.I."/>
            <person name="Powell A.J."/>
            <person name="Barry K."/>
            <person name="Miller A.N."/>
            <person name="Grigoriev I.V."/>
            <person name="Debuchy R."/>
            <person name="Gladieux P."/>
            <person name="Hiltunen Thoren M."/>
            <person name="Johannesson H."/>
        </authorList>
    </citation>
    <scope>NUCLEOTIDE SEQUENCE</scope>
    <source>
        <strain evidence="2">CBS 103.79</strain>
    </source>
</reference>
<dbReference type="GO" id="GO:0016787">
    <property type="term" value="F:hydrolase activity"/>
    <property type="evidence" value="ECO:0007669"/>
    <property type="project" value="UniProtKB-KW"/>
</dbReference>
<dbReference type="PANTHER" id="PTHR43736">
    <property type="entry name" value="ADP-RIBOSE PYROPHOSPHATASE"/>
    <property type="match status" value="1"/>
</dbReference>
<organism evidence="2 3">
    <name type="scientific">Staphylotrichum tortipilum</name>
    <dbReference type="NCBI Taxonomy" id="2831512"/>
    <lineage>
        <taxon>Eukaryota</taxon>
        <taxon>Fungi</taxon>
        <taxon>Dikarya</taxon>
        <taxon>Ascomycota</taxon>
        <taxon>Pezizomycotina</taxon>
        <taxon>Sordariomycetes</taxon>
        <taxon>Sordariomycetidae</taxon>
        <taxon>Sordariales</taxon>
        <taxon>Chaetomiaceae</taxon>
        <taxon>Staphylotrichum</taxon>
    </lineage>
</organism>
<dbReference type="Proteomes" id="UP001303889">
    <property type="component" value="Unassembled WGS sequence"/>
</dbReference>
<dbReference type="InterPro" id="IPR015797">
    <property type="entry name" value="NUDIX_hydrolase-like_dom_sf"/>
</dbReference>
<dbReference type="InterPro" id="IPR000086">
    <property type="entry name" value="NUDIX_hydrolase_dom"/>
</dbReference>
<evidence type="ECO:0000313" key="2">
    <source>
        <dbReference type="EMBL" id="KAK3897193.1"/>
    </source>
</evidence>
<accession>A0AAN6MBW9</accession>
<dbReference type="SUPFAM" id="SSF55811">
    <property type="entry name" value="Nudix"/>
    <property type="match status" value="1"/>
</dbReference>
<dbReference type="PANTHER" id="PTHR43736:SF1">
    <property type="entry name" value="DIHYDRONEOPTERIN TRIPHOSPHATE DIPHOSPHATASE"/>
    <property type="match status" value="1"/>
</dbReference>
<dbReference type="AlphaFoldDB" id="A0AAN6MBW9"/>